<dbReference type="RefSeq" id="WP_248360582.1">
    <property type="nucleotide sequence ID" value="NZ_AP025591.1"/>
</dbReference>
<dbReference type="Gene3D" id="3.10.580.10">
    <property type="entry name" value="CBS-domain"/>
    <property type="match status" value="1"/>
</dbReference>
<dbReference type="InterPro" id="IPR000644">
    <property type="entry name" value="CBS_dom"/>
</dbReference>
<protein>
    <recommendedName>
        <fullName evidence="3">CBS domain-containing protein</fullName>
    </recommendedName>
</protein>
<dbReference type="PANTHER" id="PTHR43080">
    <property type="entry name" value="CBS DOMAIN-CONTAINING PROTEIN CBSX3, MITOCHONDRIAL"/>
    <property type="match status" value="1"/>
</dbReference>
<dbReference type="EMBL" id="AP025591">
    <property type="protein sequence ID" value="BDG02901.1"/>
    <property type="molecule type" value="Genomic_DNA"/>
</dbReference>
<name>A0ABN6MPF1_9BACT</name>
<proteinExistence type="predicted"/>
<gene>
    <name evidence="4" type="ORF">AMOR_18970</name>
</gene>
<sequence length="243" mass="25875">MIRTLLDIRNIHVLSGDGQAAELQRVHCPAHDRTVALEQCLACAESGGVTHDAVTHLEYASCRQVGAGAEARREEARKAAERAPVSAVMTRDVFAVRPDLGLEAVTELLLERGFGGAPVVDGEGRPIGVVSRTDVLDHRFDAGDTGEAMAAGARVSRGHYRVELGRGVHAEPPPDGSVADVMTRSPLTVPESAPVAEAATLMAERGIHRALVVANDGRLSGIITTSDIVRWVAERGRQRHPRA</sequence>
<organism evidence="4 5">
    <name type="scientific">Anaeromyxobacter oryzae</name>
    <dbReference type="NCBI Taxonomy" id="2918170"/>
    <lineage>
        <taxon>Bacteria</taxon>
        <taxon>Pseudomonadati</taxon>
        <taxon>Myxococcota</taxon>
        <taxon>Myxococcia</taxon>
        <taxon>Myxococcales</taxon>
        <taxon>Cystobacterineae</taxon>
        <taxon>Anaeromyxobacteraceae</taxon>
        <taxon>Anaeromyxobacter</taxon>
    </lineage>
</organism>
<reference evidence="5" key="1">
    <citation type="journal article" date="2022" name="Int. J. Syst. Evol. Microbiol.">
        <title>Anaeromyxobacter oryzae sp. nov., Anaeromyxobacter diazotrophicus sp. nov. and Anaeromyxobacter paludicola sp. nov., isolated from paddy soils.</title>
        <authorList>
            <person name="Itoh H."/>
            <person name="Xu Z."/>
            <person name="Mise K."/>
            <person name="Masuda Y."/>
            <person name="Ushijima N."/>
            <person name="Hayakawa C."/>
            <person name="Shiratori Y."/>
            <person name="Senoo K."/>
        </authorList>
    </citation>
    <scope>NUCLEOTIDE SEQUENCE [LARGE SCALE GENOMIC DNA]</scope>
    <source>
        <strain evidence="5">Red232</strain>
    </source>
</reference>
<evidence type="ECO:0000313" key="4">
    <source>
        <dbReference type="EMBL" id="BDG02901.1"/>
    </source>
</evidence>
<evidence type="ECO:0000256" key="2">
    <source>
        <dbReference type="PROSITE-ProRule" id="PRU00703"/>
    </source>
</evidence>
<dbReference type="InterPro" id="IPR051257">
    <property type="entry name" value="Diverse_CBS-Domain"/>
</dbReference>
<dbReference type="SMART" id="SM00116">
    <property type="entry name" value="CBS"/>
    <property type="match status" value="2"/>
</dbReference>
<feature type="domain" description="CBS" evidence="3">
    <location>
        <begin position="182"/>
        <end position="239"/>
    </location>
</feature>
<evidence type="ECO:0000256" key="1">
    <source>
        <dbReference type="ARBA" id="ARBA00023122"/>
    </source>
</evidence>
<dbReference type="SUPFAM" id="SSF54631">
    <property type="entry name" value="CBS-domain pair"/>
    <property type="match status" value="1"/>
</dbReference>
<dbReference type="Proteomes" id="UP001162891">
    <property type="component" value="Chromosome"/>
</dbReference>
<accession>A0ABN6MPF1</accession>
<evidence type="ECO:0000259" key="3">
    <source>
        <dbReference type="PROSITE" id="PS51371"/>
    </source>
</evidence>
<evidence type="ECO:0000313" key="5">
    <source>
        <dbReference type="Proteomes" id="UP001162891"/>
    </source>
</evidence>
<dbReference type="PROSITE" id="PS51371">
    <property type="entry name" value="CBS"/>
    <property type="match status" value="2"/>
</dbReference>
<dbReference type="PANTHER" id="PTHR43080:SF29">
    <property type="entry name" value="OS02G0818000 PROTEIN"/>
    <property type="match status" value="1"/>
</dbReference>
<feature type="domain" description="CBS" evidence="3">
    <location>
        <begin position="89"/>
        <end position="145"/>
    </location>
</feature>
<keyword evidence="1 2" id="KW-0129">CBS domain</keyword>
<keyword evidence="5" id="KW-1185">Reference proteome</keyword>
<dbReference type="Pfam" id="PF00571">
    <property type="entry name" value="CBS"/>
    <property type="match status" value="2"/>
</dbReference>
<dbReference type="InterPro" id="IPR046342">
    <property type="entry name" value="CBS_dom_sf"/>
</dbReference>